<evidence type="ECO:0000256" key="4">
    <source>
        <dbReference type="ARBA" id="ARBA00023053"/>
    </source>
</evidence>
<evidence type="ECO:0000313" key="10">
    <source>
        <dbReference type="Proteomes" id="UP000053660"/>
    </source>
</evidence>
<comment type="subcellular location">
    <subcellularLocation>
        <location evidence="1">Lysosome membrane</location>
        <topology evidence="1">Multi-pass membrane protein</topology>
    </subcellularLocation>
</comment>
<dbReference type="AlphaFoldDB" id="A0A0B1SZV3"/>
<feature type="transmembrane region" description="Helical" evidence="8">
    <location>
        <begin position="28"/>
        <end position="51"/>
    </location>
</feature>
<dbReference type="EMBL" id="KN552624">
    <property type="protein sequence ID" value="KHJ90818.1"/>
    <property type="molecule type" value="Genomic_DNA"/>
</dbReference>
<feature type="transmembrane region" description="Helical" evidence="8">
    <location>
        <begin position="71"/>
        <end position="92"/>
    </location>
</feature>
<dbReference type="Proteomes" id="UP000053660">
    <property type="component" value="Unassembled WGS sequence"/>
</dbReference>
<evidence type="ECO:0000256" key="8">
    <source>
        <dbReference type="SAM" id="Phobius"/>
    </source>
</evidence>
<feature type="transmembrane region" description="Helical" evidence="8">
    <location>
        <begin position="104"/>
        <end position="129"/>
    </location>
</feature>
<protein>
    <recommendedName>
        <fullName evidence="11">Amino acid transporter transmembrane domain-containing protein</fullName>
    </recommendedName>
</protein>
<sequence>MSYFIHNCILTIFRNNANPKNNIRDLTIGFILVGFSYTFVAVSFYISYPFAKSCIHDNLLNNFSASYPFSAIARILILFQLCTILPLIVFFIRTQLSTFVLKKPYPGFGYVVLLSVIVVICGALIAIFYPNVGTIVRLVYE</sequence>
<keyword evidence="8" id="KW-0472">Membrane</keyword>
<dbReference type="OrthoDB" id="294730at2759"/>
<dbReference type="GO" id="GO:0015179">
    <property type="term" value="F:L-amino acid transmembrane transporter activity"/>
    <property type="evidence" value="ECO:0007669"/>
    <property type="project" value="TreeGrafter"/>
</dbReference>
<evidence type="ECO:0000256" key="3">
    <source>
        <dbReference type="ARBA" id="ARBA00022970"/>
    </source>
</evidence>
<keyword evidence="8" id="KW-1133">Transmembrane helix</keyword>
<proteinExistence type="predicted"/>
<gene>
    <name evidence="9" type="ORF">OESDEN_09329</name>
</gene>
<evidence type="ECO:0000313" key="9">
    <source>
        <dbReference type="EMBL" id="KHJ90818.1"/>
    </source>
</evidence>
<accession>A0A0B1SZV3</accession>
<evidence type="ECO:0000256" key="7">
    <source>
        <dbReference type="ARBA" id="ARBA00023228"/>
    </source>
</evidence>
<evidence type="ECO:0000256" key="5">
    <source>
        <dbReference type="ARBA" id="ARBA00023157"/>
    </source>
</evidence>
<dbReference type="GO" id="GO:0005765">
    <property type="term" value="C:lysosomal membrane"/>
    <property type="evidence" value="ECO:0007669"/>
    <property type="project" value="UniProtKB-SubCell"/>
</dbReference>
<keyword evidence="8" id="KW-0812">Transmembrane</keyword>
<keyword evidence="2" id="KW-0813">Transport</keyword>
<keyword evidence="4" id="KW-0915">Sodium</keyword>
<evidence type="ECO:0000256" key="6">
    <source>
        <dbReference type="ARBA" id="ARBA00023180"/>
    </source>
</evidence>
<organism evidence="9 10">
    <name type="scientific">Oesophagostomum dentatum</name>
    <name type="common">Nodular worm</name>
    <dbReference type="NCBI Taxonomy" id="61180"/>
    <lineage>
        <taxon>Eukaryota</taxon>
        <taxon>Metazoa</taxon>
        <taxon>Ecdysozoa</taxon>
        <taxon>Nematoda</taxon>
        <taxon>Chromadorea</taxon>
        <taxon>Rhabditida</taxon>
        <taxon>Rhabditina</taxon>
        <taxon>Rhabditomorpha</taxon>
        <taxon>Strongyloidea</taxon>
        <taxon>Strongylidae</taxon>
        <taxon>Oesophagostomum</taxon>
    </lineage>
</organism>
<keyword evidence="3" id="KW-0029">Amino-acid transport</keyword>
<evidence type="ECO:0000256" key="2">
    <source>
        <dbReference type="ARBA" id="ARBA00022448"/>
    </source>
</evidence>
<keyword evidence="5" id="KW-1015">Disulfide bond</keyword>
<dbReference type="PANTHER" id="PTHR22950">
    <property type="entry name" value="AMINO ACID TRANSPORTER"/>
    <property type="match status" value="1"/>
</dbReference>
<evidence type="ECO:0008006" key="11">
    <source>
        <dbReference type="Google" id="ProtNLM"/>
    </source>
</evidence>
<evidence type="ECO:0000256" key="1">
    <source>
        <dbReference type="ARBA" id="ARBA00004155"/>
    </source>
</evidence>
<keyword evidence="7" id="KW-0458">Lysosome</keyword>
<reference evidence="9 10" key="1">
    <citation type="submission" date="2014-03" db="EMBL/GenBank/DDBJ databases">
        <title>Draft genome of the hookworm Oesophagostomum dentatum.</title>
        <authorList>
            <person name="Mitreva M."/>
        </authorList>
    </citation>
    <scope>NUCLEOTIDE SEQUENCE [LARGE SCALE GENOMIC DNA]</scope>
    <source>
        <strain evidence="9 10">OD-Hann</strain>
    </source>
</reference>
<keyword evidence="10" id="KW-1185">Reference proteome</keyword>
<keyword evidence="6" id="KW-0325">Glycoprotein</keyword>
<dbReference type="PANTHER" id="PTHR22950:SF244">
    <property type="entry name" value="NEUTRAL AMINO ACID TRANSPORTER 9"/>
    <property type="match status" value="1"/>
</dbReference>
<name>A0A0B1SZV3_OESDE</name>